<sequence>MTYKHYCVIDAQNRYKTLVLVINEPDETGELQEKVQYYTLLEGERLIDAAPPVMRPYIGADGFIKPAWNGSAWIESATSEEITEWETEHPTPPPTPPAESERIASLETQMTAAQMALVEAYEAADDQATTIMLAQTEAYETADRQNTDALLALAEVYESMLALQARVEALEGGEKANG</sequence>
<evidence type="ECO:0000313" key="3">
    <source>
        <dbReference type="Proteomes" id="UP000196386"/>
    </source>
</evidence>
<proteinExistence type="predicted"/>
<accession>A0A1Y4M2A6</accession>
<feature type="region of interest" description="Disordered" evidence="1">
    <location>
        <begin position="80"/>
        <end position="100"/>
    </location>
</feature>
<protein>
    <submittedName>
        <fullName evidence="2">Uncharacterized protein</fullName>
    </submittedName>
</protein>
<organism evidence="2 3">
    <name type="scientific">Anaerotruncus colihominis</name>
    <dbReference type="NCBI Taxonomy" id="169435"/>
    <lineage>
        <taxon>Bacteria</taxon>
        <taxon>Bacillati</taxon>
        <taxon>Bacillota</taxon>
        <taxon>Clostridia</taxon>
        <taxon>Eubacteriales</taxon>
        <taxon>Oscillospiraceae</taxon>
        <taxon>Anaerotruncus</taxon>
    </lineage>
</organism>
<dbReference type="Proteomes" id="UP000196386">
    <property type="component" value="Unassembled WGS sequence"/>
</dbReference>
<dbReference type="AlphaFoldDB" id="A0A1Y4M2A6"/>
<name>A0A1Y4M2A6_9FIRM</name>
<evidence type="ECO:0000313" key="2">
    <source>
        <dbReference type="EMBL" id="OUP62974.1"/>
    </source>
</evidence>
<evidence type="ECO:0000256" key="1">
    <source>
        <dbReference type="SAM" id="MobiDB-lite"/>
    </source>
</evidence>
<dbReference type="EMBL" id="NFKP01000074">
    <property type="protein sequence ID" value="OUP62974.1"/>
    <property type="molecule type" value="Genomic_DNA"/>
</dbReference>
<reference evidence="3" key="1">
    <citation type="submission" date="2017-04" db="EMBL/GenBank/DDBJ databases">
        <title>Function of individual gut microbiota members based on whole genome sequencing of pure cultures obtained from chicken caecum.</title>
        <authorList>
            <person name="Medvecky M."/>
            <person name="Cejkova D."/>
            <person name="Polansky O."/>
            <person name="Karasova D."/>
            <person name="Kubasova T."/>
            <person name="Cizek A."/>
            <person name="Rychlik I."/>
        </authorList>
    </citation>
    <scope>NUCLEOTIDE SEQUENCE [LARGE SCALE GENOMIC DNA]</scope>
    <source>
        <strain evidence="3">An175</strain>
    </source>
</reference>
<dbReference type="RefSeq" id="WP_087303648.1">
    <property type="nucleotide sequence ID" value="NZ_NFKP01000074.1"/>
</dbReference>
<gene>
    <name evidence="2" type="ORF">B5F11_20675</name>
</gene>
<comment type="caution">
    <text evidence="2">The sequence shown here is derived from an EMBL/GenBank/DDBJ whole genome shotgun (WGS) entry which is preliminary data.</text>
</comment>